<dbReference type="RefSeq" id="WP_189506659.1">
    <property type="nucleotide sequence ID" value="NZ_BMZQ01000004.1"/>
</dbReference>
<sequence length="320" mass="34780">MAVTERSEADRRLDQAARAAWLYYVKGKRQDDIAGDLGISRQIVQRLIALALSENLISFQVRHPLAECIALADQLKERFDLQFCEVSLSEAGSTEDIPSAATVAALYLDNLLTQKSPFTIAVGNGTAMRETVLRVSSMDRPQHRCVSLMGNLTPTGRASRHDVVTKLAERIGAQSYPLPMPLVTATTSDREILQAQLGYKTLRGLVDEANLLVMGSGNVGWQVGVHLDGFISDRELAEAMDAGAVGEILGGVIDKEGRFIETGYFDRLTSLLRAPDSKQTTLLVSSGEIRVPAIRAALTGKLANAFITDENTARAVLQIR</sequence>
<dbReference type="InterPro" id="IPR051054">
    <property type="entry name" value="SorC_transcr_regulators"/>
</dbReference>
<accession>A0A8J3GM24</accession>
<evidence type="ECO:0000256" key="2">
    <source>
        <dbReference type="ARBA" id="ARBA00023015"/>
    </source>
</evidence>
<gene>
    <name evidence="6" type="ORF">GCM10016234_35930</name>
</gene>
<dbReference type="Pfam" id="PF04198">
    <property type="entry name" value="Sugar-bind"/>
    <property type="match status" value="1"/>
</dbReference>
<comment type="similarity">
    <text evidence="1">Belongs to the SorC transcriptional regulatory family.</text>
</comment>
<dbReference type="Gene3D" id="3.40.50.1360">
    <property type="match status" value="1"/>
</dbReference>
<protein>
    <submittedName>
        <fullName evidence="6">DNA-binding transcriptional regulator</fullName>
    </submittedName>
</protein>
<dbReference type="InterPro" id="IPR007324">
    <property type="entry name" value="Sugar-bd_dom_put"/>
</dbReference>
<organism evidence="6 7">
    <name type="scientific">Tianweitania populi</name>
    <dbReference type="NCBI Taxonomy" id="1607949"/>
    <lineage>
        <taxon>Bacteria</taxon>
        <taxon>Pseudomonadati</taxon>
        <taxon>Pseudomonadota</taxon>
        <taxon>Alphaproteobacteria</taxon>
        <taxon>Hyphomicrobiales</taxon>
        <taxon>Phyllobacteriaceae</taxon>
        <taxon>Tianweitania</taxon>
    </lineage>
</organism>
<keyword evidence="4" id="KW-0804">Transcription</keyword>
<keyword evidence="7" id="KW-1185">Reference proteome</keyword>
<dbReference type="PANTHER" id="PTHR34294">
    <property type="entry name" value="TRANSCRIPTIONAL REGULATOR-RELATED"/>
    <property type="match status" value="1"/>
</dbReference>
<evidence type="ECO:0000256" key="3">
    <source>
        <dbReference type="ARBA" id="ARBA00023125"/>
    </source>
</evidence>
<comment type="caution">
    <text evidence="6">The sequence shown here is derived from an EMBL/GenBank/DDBJ whole genome shotgun (WGS) entry which is preliminary data.</text>
</comment>
<dbReference type="GO" id="GO:0030246">
    <property type="term" value="F:carbohydrate binding"/>
    <property type="evidence" value="ECO:0007669"/>
    <property type="project" value="InterPro"/>
</dbReference>
<dbReference type="PANTHER" id="PTHR34294:SF1">
    <property type="entry name" value="TRANSCRIPTIONAL REGULATOR LSRR"/>
    <property type="match status" value="1"/>
</dbReference>
<name>A0A8J3GM24_9HYPH</name>
<reference evidence="6" key="2">
    <citation type="submission" date="2020-09" db="EMBL/GenBank/DDBJ databases">
        <authorList>
            <person name="Sun Q."/>
            <person name="Kim S."/>
        </authorList>
    </citation>
    <scope>NUCLEOTIDE SEQUENCE</scope>
    <source>
        <strain evidence="6">KCTC 42249</strain>
    </source>
</reference>
<keyword evidence="3 6" id="KW-0238">DNA-binding</keyword>
<reference evidence="6" key="1">
    <citation type="journal article" date="2014" name="Int. J. Syst. Evol. Microbiol.">
        <title>Complete genome sequence of Corynebacterium casei LMG S-19264T (=DSM 44701T), isolated from a smear-ripened cheese.</title>
        <authorList>
            <consortium name="US DOE Joint Genome Institute (JGI-PGF)"/>
            <person name="Walter F."/>
            <person name="Albersmeier A."/>
            <person name="Kalinowski J."/>
            <person name="Ruckert C."/>
        </authorList>
    </citation>
    <scope>NUCLEOTIDE SEQUENCE</scope>
    <source>
        <strain evidence="6">KCTC 42249</strain>
    </source>
</reference>
<evidence type="ECO:0000256" key="4">
    <source>
        <dbReference type="ARBA" id="ARBA00023163"/>
    </source>
</evidence>
<dbReference type="Proteomes" id="UP000630142">
    <property type="component" value="Unassembled WGS sequence"/>
</dbReference>
<dbReference type="InterPro" id="IPR036388">
    <property type="entry name" value="WH-like_DNA-bd_sf"/>
</dbReference>
<keyword evidence="2" id="KW-0805">Transcription regulation</keyword>
<evidence type="ECO:0000259" key="5">
    <source>
        <dbReference type="Pfam" id="PF04198"/>
    </source>
</evidence>
<dbReference type="AlphaFoldDB" id="A0A8J3GM24"/>
<dbReference type="Gene3D" id="1.10.10.10">
    <property type="entry name" value="Winged helix-like DNA-binding domain superfamily/Winged helix DNA-binding domain"/>
    <property type="match status" value="1"/>
</dbReference>
<proteinExistence type="inferred from homology"/>
<dbReference type="SUPFAM" id="SSF100950">
    <property type="entry name" value="NagB/RpiA/CoA transferase-like"/>
    <property type="match status" value="1"/>
</dbReference>
<evidence type="ECO:0000256" key="1">
    <source>
        <dbReference type="ARBA" id="ARBA00010466"/>
    </source>
</evidence>
<evidence type="ECO:0000313" key="7">
    <source>
        <dbReference type="Proteomes" id="UP000630142"/>
    </source>
</evidence>
<dbReference type="EMBL" id="BMZQ01000004">
    <property type="protein sequence ID" value="GHD21989.1"/>
    <property type="molecule type" value="Genomic_DNA"/>
</dbReference>
<feature type="domain" description="Sugar-binding" evidence="5">
    <location>
        <begin position="64"/>
        <end position="317"/>
    </location>
</feature>
<evidence type="ECO:0000313" key="6">
    <source>
        <dbReference type="EMBL" id="GHD21989.1"/>
    </source>
</evidence>
<dbReference type="InterPro" id="IPR037171">
    <property type="entry name" value="NagB/RpiA_transferase-like"/>
</dbReference>
<dbReference type="GO" id="GO:0003677">
    <property type="term" value="F:DNA binding"/>
    <property type="evidence" value="ECO:0007669"/>
    <property type="project" value="UniProtKB-KW"/>
</dbReference>